<evidence type="ECO:0000313" key="1">
    <source>
        <dbReference type="EMBL" id="MYZ46542.1"/>
    </source>
</evidence>
<keyword evidence="2" id="KW-1185">Reference proteome</keyword>
<dbReference type="AlphaFoldDB" id="A0A964T2U1"/>
<proteinExistence type="predicted"/>
<dbReference type="Proteomes" id="UP000773614">
    <property type="component" value="Unassembled WGS sequence"/>
</dbReference>
<name>A0A964T2U1_9HYPH</name>
<dbReference type="OrthoDB" id="8452102at2"/>
<protein>
    <submittedName>
        <fullName evidence="1">Uncharacterized protein</fullName>
    </submittedName>
</protein>
<sequence>MARFELTMASGEKLVVDHPASDMAAMRTHLTAGPFVVFSEIRSGTEGPMKDVIVATGQISILRSLAEGATQGSGFRPKR</sequence>
<dbReference type="EMBL" id="SPKJ01000004">
    <property type="protein sequence ID" value="MYZ46542.1"/>
    <property type="molecule type" value="Genomic_DNA"/>
</dbReference>
<gene>
    <name evidence="1" type="ORF">E4O86_02245</name>
</gene>
<evidence type="ECO:0000313" key="2">
    <source>
        <dbReference type="Proteomes" id="UP000773614"/>
    </source>
</evidence>
<dbReference type="RefSeq" id="WP_161138893.1">
    <property type="nucleotide sequence ID" value="NZ_SPKJ01000004.1"/>
</dbReference>
<accession>A0A964T2U1</accession>
<organism evidence="1 2">
    <name type="scientific">Propylenella binzhouense</name>
    <dbReference type="NCBI Taxonomy" id="2555902"/>
    <lineage>
        <taxon>Bacteria</taxon>
        <taxon>Pseudomonadati</taxon>
        <taxon>Pseudomonadota</taxon>
        <taxon>Alphaproteobacteria</taxon>
        <taxon>Hyphomicrobiales</taxon>
        <taxon>Propylenellaceae</taxon>
        <taxon>Propylenella</taxon>
    </lineage>
</organism>
<reference evidence="1" key="1">
    <citation type="submission" date="2019-03" db="EMBL/GenBank/DDBJ databases">
        <title>Afifella sp. nov., isolated from activated sludge.</title>
        <authorList>
            <person name="Li Q."/>
            <person name="Liu Y."/>
        </authorList>
    </citation>
    <scope>NUCLEOTIDE SEQUENCE</scope>
    <source>
        <strain evidence="1">L72</strain>
    </source>
</reference>
<comment type="caution">
    <text evidence="1">The sequence shown here is derived from an EMBL/GenBank/DDBJ whole genome shotgun (WGS) entry which is preliminary data.</text>
</comment>